<gene>
    <name evidence="6 7" type="primary">rpsQ</name>
    <name evidence="7" type="ORF">sL5_01520</name>
</gene>
<dbReference type="InterPro" id="IPR019979">
    <property type="entry name" value="Ribosomal_uS17_CS"/>
</dbReference>
<comment type="subunit">
    <text evidence="6">Part of the 30S ribosomal subunit.</text>
</comment>
<evidence type="ECO:0000256" key="4">
    <source>
        <dbReference type="ARBA" id="ARBA00022980"/>
    </source>
</evidence>
<protein>
    <recommendedName>
        <fullName evidence="6">Small ribosomal subunit protein uS17</fullName>
    </recommendedName>
</protein>
<dbReference type="EMBL" id="BNGU01000004">
    <property type="protein sequence ID" value="GHM59159.1"/>
    <property type="molecule type" value="Genomic_DNA"/>
</dbReference>
<dbReference type="GO" id="GO:0019843">
    <property type="term" value="F:rRNA binding"/>
    <property type="evidence" value="ECO:0007669"/>
    <property type="project" value="UniProtKB-UniRule"/>
</dbReference>
<organism evidence="7 8">
    <name type="scientific">Candidatus Mesenet longicola</name>
    <dbReference type="NCBI Taxonomy" id="1892558"/>
    <lineage>
        <taxon>Bacteria</taxon>
        <taxon>Pseudomonadati</taxon>
        <taxon>Pseudomonadota</taxon>
        <taxon>Alphaproteobacteria</taxon>
        <taxon>Rickettsiales</taxon>
        <taxon>Anaplasmataceae</taxon>
        <taxon>Candidatus Mesenet</taxon>
    </lineage>
</organism>
<evidence type="ECO:0000256" key="6">
    <source>
        <dbReference type="HAMAP-Rule" id="MF_01345"/>
    </source>
</evidence>
<dbReference type="GO" id="GO:0006412">
    <property type="term" value="P:translation"/>
    <property type="evidence" value="ECO:0007669"/>
    <property type="project" value="UniProtKB-UniRule"/>
</dbReference>
<dbReference type="InterPro" id="IPR000266">
    <property type="entry name" value="Ribosomal_uS17"/>
</dbReference>
<evidence type="ECO:0000256" key="5">
    <source>
        <dbReference type="ARBA" id="ARBA00023274"/>
    </source>
</evidence>
<dbReference type="PANTHER" id="PTHR10744">
    <property type="entry name" value="40S RIBOSOMAL PROTEIN S11 FAMILY MEMBER"/>
    <property type="match status" value="1"/>
</dbReference>
<comment type="similarity">
    <text evidence="1 6">Belongs to the universal ribosomal protein uS17 family.</text>
</comment>
<keyword evidence="8" id="KW-1185">Reference proteome</keyword>
<keyword evidence="5 6" id="KW-0687">Ribonucleoprotein</keyword>
<dbReference type="InterPro" id="IPR019984">
    <property type="entry name" value="Ribosomal_uS17_bact/chlr"/>
</dbReference>
<comment type="function">
    <text evidence="6">One of the primary rRNA binding proteins, it binds specifically to the 5'-end of 16S ribosomal RNA.</text>
</comment>
<name>A0A8J3HUA3_9RICK</name>
<dbReference type="Gene3D" id="2.40.50.140">
    <property type="entry name" value="Nucleic acid-binding proteins"/>
    <property type="match status" value="1"/>
</dbReference>
<sequence>MSKKVLCGTVISSKSNKTIMVSILSVARDRLYKKVVRRCKKYSVHNPYVDEFCNPYKEGDLVKIQEYRPISSTKKWIVFKEEMC</sequence>
<comment type="caution">
    <text evidence="7">The sequence shown here is derived from an EMBL/GenBank/DDBJ whole genome shotgun (WGS) entry which is preliminary data.</text>
</comment>
<dbReference type="PANTHER" id="PTHR10744:SF1">
    <property type="entry name" value="SMALL RIBOSOMAL SUBUNIT PROTEIN US17M"/>
    <property type="match status" value="1"/>
</dbReference>
<accession>A0A8J3HUA3</accession>
<reference evidence="7 8" key="1">
    <citation type="journal article" date="2021" name="Microb. Ecol.">
        <title>Candidatus Mesenet longicola: Novel Endosymbionts of Brontispa longissima that Induce Cytoplasmic Incompatibility.</title>
        <authorList>
            <person name="Takano S."/>
            <person name="Gotoh Y."/>
            <person name="Hayashi T."/>
        </authorList>
    </citation>
    <scope>NUCLEOTIDE SEQUENCE [LARGE SCALE GENOMIC DNA]</scope>
    <source>
        <strain evidence="7">L5</strain>
    </source>
</reference>
<dbReference type="AlphaFoldDB" id="A0A8J3HUA3"/>
<dbReference type="Pfam" id="PF00366">
    <property type="entry name" value="Ribosomal_S17"/>
    <property type="match status" value="1"/>
</dbReference>
<dbReference type="PROSITE" id="PS00056">
    <property type="entry name" value="RIBOSOMAL_S17"/>
    <property type="match status" value="1"/>
</dbReference>
<dbReference type="GO" id="GO:0022627">
    <property type="term" value="C:cytosolic small ribosomal subunit"/>
    <property type="evidence" value="ECO:0007669"/>
    <property type="project" value="TreeGrafter"/>
</dbReference>
<dbReference type="HAMAP" id="MF_01345_B">
    <property type="entry name" value="Ribosomal_uS17_B"/>
    <property type="match status" value="1"/>
</dbReference>
<evidence type="ECO:0000313" key="7">
    <source>
        <dbReference type="EMBL" id="GHM59159.1"/>
    </source>
</evidence>
<keyword evidence="3 6" id="KW-0694">RNA-binding</keyword>
<evidence type="ECO:0000256" key="2">
    <source>
        <dbReference type="ARBA" id="ARBA00022730"/>
    </source>
</evidence>
<keyword evidence="4 6" id="KW-0689">Ribosomal protein</keyword>
<dbReference type="NCBIfam" id="NF004123">
    <property type="entry name" value="PRK05610.1"/>
    <property type="match status" value="1"/>
</dbReference>
<dbReference type="GO" id="GO:0003735">
    <property type="term" value="F:structural constituent of ribosome"/>
    <property type="evidence" value="ECO:0007669"/>
    <property type="project" value="InterPro"/>
</dbReference>
<proteinExistence type="inferred from homology"/>
<evidence type="ECO:0000256" key="1">
    <source>
        <dbReference type="ARBA" id="ARBA00010254"/>
    </source>
</evidence>
<dbReference type="InterPro" id="IPR012340">
    <property type="entry name" value="NA-bd_OB-fold"/>
</dbReference>
<dbReference type="Proteomes" id="UP000637906">
    <property type="component" value="Unassembled WGS sequence"/>
</dbReference>
<dbReference type="SUPFAM" id="SSF50249">
    <property type="entry name" value="Nucleic acid-binding proteins"/>
    <property type="match status" value="1"/>
</dbReference>
<dbReference type="CDD" id="cd00364">
    <property type="entry name" value="Ribosomal_uS17"/>
    <property type="match status" value="1"/>
</dbReference>
<keyword evidence="2 6" id="KW-0699">rRNA-binding</keyword>
<evidence type="ECO:0000313" key="8">
    <source>
        <dbReference type="Proteomes" id="UP000637906"/>
    </source>
</evidence>
<evidence type="ECO:0000256" key="3">
    <source>
        <dbReference type="ARBA" id="ARBA00022884"/>
    </source>
</evidence>